<evidence type="ECO:0000313" key="4">
    <source>
        <dbReference type="EMBL" id="EAG9856889.1"/>
    </source>
</evidence>
<name>A0A401ABL8_LISMN</name>
<evidence type="ECO:0000313" key="15">
    <source>
        <dbReference type="Proteomes" id="UP000529135"/>
    </source>
</evidence>
<feature type="transmembrane region" description="Helical" evidence="1">
    <location>
        <begin position="89"/>
        <end position="107"/>
    </location>
</feature>
<dbReference type="Proteomes" id="UP000517258">
    <property type="component" value="Unassembled WGS sequence"/>
</dbReference>
<dbReference type="EMBL" id="AABEVI010000003">
    <property type="protein sequence ID" value="EAH0218099.1"/>
    <property type="molecule type" value="Genomic_DNA"/>
</dbReference>
<dbReference type="Proteomes" id="UP000478945">
    <property type="component" value="Unassembled WGS sequence"/>
</dbReference>
<evidence type="ECO:0000313" key="7">
    <source>
        <dbReference type="EMBL" id="EAH3127836.1"/>
    </source>
</evidence>
<dbReference type="AlphaFoldDB" id="A0A401ABL8"/>
<dbReference type="Proteomes" id="UP000525068">
    <property type="component" value="Unassembled WGS sequence"/>
</dbReference>
<evidence type="ECO:0000313" key="9">
    <source>
        <dbReference type="EMBL" id="EDP8409916.1"/>
    </source>
</evidence>
<comment type="caution">
    <text evidence="4">The sequence shown here is derived from an EMBL/GenBank/DDBJ whole genome shotgun (WGS) entry which is preliminary data.</text>
</comment>
<evidence type="ECO:0000313" key="13">
    <source>
        <dbReference type="Proteomes" id="UP000517258"/>
    </source>
</evidence>
<evidence type="ECO:0000313" key="16">
    <source>
        <dbReference type="Proteomes" id="UP000548826"/>
    </source>
</evidence>
<evidence type="ECO:0000313" key="10">
    <source>
        <dbReference type="Proteomes" id="UP000413786"/>
    </source>
</evidence>
<evidence type="ECO:0000313" key="2">
    <source>
        <dbReference type="EMBL" id="EAC4482686.1"/>
    </source>
</evidence>
<dbReference type="EMBL" id="AABFMV010000003">
    <property type="protein sequence ID" value="EAH1615056.1"/>
    <property type="molecule type" value="Genomic_DNA"/>
</dbReference>
<dbReference type="Proteomes" id="UP000470497">
    <property type="component" value="Unassembled WGS sequence"/>
</dbReference>
<dbReference type="Proteomes" id="UP000529135">
    <property type="component" value="Unassembled WGS sequence"/>
</dbReference>
<keyword evidence="1" id="KW-1133">Transmembrane helix</keyword>
<dbReference type="Proteomes" id="UP000413786">
    <property type="component" value="Unassembled WGS sequence"/>
</dbReference>
<reference evidence="13 14" key="1">
    <citation type="submission" date="2019-04" db="EMBL/GenBank/DDBJ databases">
        <authorList>
            <person name="Ashton P.M."/>
            <person name="Dallman T."/>
            <person name="Nair S."/>
            <person name="De Pinna E."/>
            <person name="Peters T."/>
            <person name="Grant K."/>
        </authorList>
    </citation>
    <scope>NUCLEOTIDE SEQUENCE [LARGE SCALE GENOMIC DNA]</scope>
    <source>
        <strain evidence="4 16">429821</strain>
        <strain evidence="6 14">562417</strain>
        <strain evidence="7 15">562428</strain>
        <strain evidence="5 13">563356</strain>
        <strain evidence="2 10">688377</strain>
        <strain evidence="8 12">760311</strain>
        <strain evidence="9 11">883775</strain>
        <strain evidence="3">RL15000161</strain>
    </source>
</reference>
<gene>
    <name evidence="6" type="ORF">D4271_06520</name>
    <name evidence="4" type="ORF">D4C60_07785</name>
    <name evidence="5" type="ORF">D4D89_07210</name>
    <name evidence="7" type="ORF">D5M70_11005</name>
    <name evidence="2" type="ORF">E0I39_07275</name>
    <name evidence="3" type="ORF">E1V33_07600</name>
    <name evidence="8" type="ORF">FJU19_07115</name>
    <name evidence="9" type="ORF">G3R95_001475</name>
</gene>
<evidence type="ECO:0000313" key="5">
    <source>
        <dbReference type="EMBL" id="EAH0218099.1"/>
    </source>
</evidence>
<feature type="non-terminal residue" evidence="4">
    <location>
        <position position="1"/>
    </location>
</feature>
<dbReference type="EMBL" id="AABGFX010000009">
    <property type="protein sequence ID" value="EAH3127836.1"/>
    <property type="molecule type" value="Genomic_DNA"/>
</dbReference>
<keyword evidence="1" id="KW-0472">Membrane</keyword>
<sequence length="109" mass="11923">AGNEAAPIQVTIIITNSKKIDPIIPVEPGGNDVKPEKPNEIIILPKDSEIPLSIIPKDNIEKTNSINVIKMIETNEIKNKMLPKTGDKLPLTVFLGMLITLAGISYLRK</sequence>
<proteinExistence type="predicted"/>
<accession>A0A401ABL8</accession>
<dbReference type="EMBL" id="AAJEKY010000003">
    <property type="protein sequence ID" value="ECL0130859.1"/>
    <property type="molecule type" value="Genomic_DNA"/>
</dbReference>
<keyword evidence="1" id="KW-0812">Transmembrane</keyword>
<dbReference type="EMBL" id="AAARIE010000006">
    <property type="protein sequence ID" value="EAE2660015.1"/>
    <property type="molecule type" value="Genomic_DNA"/>
</dbReference>
<evidence type="ECO:0000313" key="8">
    <source>
        <dbReference type="EMBL" id="ECL0130859.1"/>
    </source>
</evidence>
<evidence type="ECO:0000256" key="1">
    <source>
        <dbReference type="SAM" id="Phobius"/>
    </source>
</evidence>
<protein>
    <submittedName>
        <fullName evidence="4">LPXTG cell wall anchor domain-containing protein</fullName>
    </submittedName>
</protein>
<evidence type="ECO:0000313" key="6">
    <source>
        <dbReference type="EMBL" id="EAH1615056.1"/>
    </source>
</evidence>
<evidence type="ECO:0000313" key="11">
    <source>
        <dbReference type="Proteomes" id="UP000470497"/>
    </source>
</evidence>
<organism evidence="4 16">
    <name type="scientific">Listeria monocytogenes</name>
    <dbReference type="NCBI Taxonomy" id="1639"/>
    <lineage>
        <taxon>Bacteria</taxon>
        <taxon>Bacillati</taxon>
        <taxon>Bacillota</taxon>
        <taxon>Bacilli</taxon>
        <taxon>Bacillales</taxon>
        <taxon>Listeriaceae</taxon>
        <taxon>Listeria</taxon>
    </lineage>
</organism>
<dbReference type="Proteomes" id="UP000548826">
    <property type="component" value="Unassembled WGS sequence"/>
</dbReference>
<dbReference type="Proteomes" id="UP000383365">
    <property type="component" value="Unassembled WGS sequence"/>
</dbReference>
<evidence type="ECO:0000313" key="12">
    <source>
        <dbReference type="Proteomes" id="UP000478945"/>
    </source>
</evidence>
<dbReference type="NCBIfam" id="TIGR01167">
    <property type="entry name" value="LPXTG_anchor"/>
    <property type="match status" value="1"/>
</dbReference>
<dbReference type="EMBL" id="AABEQV010000003">
    <property type="protein sequence ID" value="EAG9856889.1"/>
    <property type="molecule type" value="Genomic_DNA"/>
</dbReference>
<dbReference type="EMBL" id="AANOZB010000003">
    <property type="protein sequence ID" value="EDP8409916.1"/>
    <property type="molecule type" value="Genomic_DNA"/>
</dbReference>
<dbReference type="RefSeq" id="WP_209024787.1">
    <property type="nucleotide sequence ID" value="NZ_JAFDMQ010000028.1"/>
</dbReference>
<dbReference type="EMBL" id="AAAIJX010000003">
    <property type="protein sequence ID" value="EAC4482686.1"/>
    <property type="molecule type" value="Genomic_DNA"/>
</dbReference>
<evidence type="ECO:0000313" key="14">
    <source>
        <dbReference type="Proteomes" id="UP000525068"/>
    </source>
</evidence>
<evidence type="ECO:0000313" key="3">
    <source>
        <dbReference type="EMBL" id="EAE2660015.1"/>
    </source>
</evidence>